<dbReference type="Pfam" id="PF04355">
    <property type="entry name" value="BamE"/>
    <property type="match status" value="1"/>
</dbReference>
<dbReference type="Proteomes" id="UP000028926">
    <property type="component" value="Chromosome"/>
</dbReference>
<dbReference type="OrthoDB" id="7160681at2"/>
<proteinExistence type="predicted"/>
<gene>
    <name evidence="4" type="ORF">ID47_06380</name>
</gene>
<evidence type="ECO:0000313" key="4">
    <source>
        <dbReference type="EMBL" id="AIK96447.1"/>
    </source>
</evidence>
<evidence type="ECO:0000259" key="3">
    <source>
        <dbReference type="Pfam" id="PF04355"/>
    </source>
</evidence>
<dbReference type="RefSeq" id="WP_038464870.1">
    <property type="nucleotide sequence ID" value="NZ_CP008941.1"/>
</dbReference>
<dbReference type="Gene3D" id="3.30.1450.10">
    <property type="match status" value="1"/>
</dbReference>
<name>A0A077ATF4_9PROT</name>
<evidence type="ECO:0000313" key="5">
    <source>
        <dbReference type="Proteomes" id="UP000028926"/>
    </source>
</evidence>
<accession>A0A077ATF4</accession>
<feature type="domain" description="Outer membrane protein assembly factor BamE" evidence="3">
    <location>
        <begin position="26"/>
        <end position="100"/>
    </location>
</feature>
<evidence type="ECO:0000256" key="1">
    <source>
        <dbReference type="ARBA" id="ARBA00022729"/>
    </source>
</evidence>
<organism evidence="4 5">
    <name type="scientific">Candidatus Odyssella acanthamoebae</name>
    <dbReference type="NCBI Taxonomy" id="91604"/>
    <lineage>
        <taxon>Bacteria</taxon>
        <taxon>Pseudomonadati</taxon>
        <taxon>Pseudomonadota</taxon>
        <taxon>Alphaproteobacteria</taxon>
        <taxon>Holosporales</taxon>
        <taxon>Candidatus Paracaedibacteraceae</taxon>
        <taxon>Candidatus Odyssella</taxon>
    </lineage>
</organism>
<dbReference type="InterPro" id="IPR007450">
    <property type="entry name" value="BamE_dom"/>
</dbReference>
<sequence>MNYTLIPTVILSGLLASCSPTVDNRGYEVDSRDFTRIIPGQTTKQTVEETFGSPSTISAFKPETWFYISKQTETKAFLTPTTTELLTYEVSFNDAGIVSKIIERKGEHAREIKPVGRETPSAGHQTGLLREVFSNFGKLSTKGGSRTGAP</sequence>
<dbReference type="STRING" id="91604.ID47_06380"/>
<dbReference type="AlphaFoldDB" id="A0A077ATF4"/>
<keyword evidence="1" id="KW-0732">Signal</keyword>
<reference evidence="4 5" key="1">
    <citation type="submission" date="2014-07" db="EMBL/GenBank/DDBJ databases">
        <title>Comparative genomic insights into amoeba endosymbionts belonging to the families of Holosporaceae and Candidatus Midichloriaceae within Rickettsiales.</title>
        <authorList>
            <person name="Wang Z."/>
            <person name="Wu M."/>
        </authorList>
    </citation>
    <scope>NUCLEOTIDE SEQUENCE [LARGE SCALE GENOMIC DNA]</scope>
    <source>
        <strain evidence="4">PRA3</strain>
    </source>
</reference>
<dbReference type="HOGENOM" id="CLU_104933_0_2_5"/>
<keyword evidence="2" id="KW-0472">Membrane</keyword>
<dbReference type="InterPro" id="IPR037873">
    <property type="entry name" value="BamE-like"/>
</dbReference>
<evidence type="ECO:0000256" key="2">
    <source>
        <dbReference type="ARBA" id="ARBA00023136"/>
    </source>
</evidence>
<dbReference type="EMBL" id="CP008941">
    <property type="protein sequence ID" value="AIK96447.1"/>
    <property type="molecule type" value="Genomic_DNA"/>
</dbReference>
<dbReference type="KEGG" id="paca:ID47_06380"/>
<keyword evidence="5" id="KW-1185">Reference proteome</keyword>
<protein>
    <recommendedName>
        <fullName evidence="3">Outer membrane protein assembly factor BamE domain-containing protein</fullName>
    </recommendedName>
</protein>
<dbReference type="eggNOG" id="COG2913">
    <property type="taxonomic scope" value="Bacteria"/>
</dbReference>
<dbReference type="GO" id="GO:0019867">
    <property type="term" value="C:outer membrane"/>
    <property type="evidence" value="ECO:0007669"/>
    <property type="project" value="InterPro"/>
</dbReference>